<gene>
    <name evidence="1" type="primary">gabR_6</name>
    <name evidence="1" type="ORF">NCTC11214_04868</name>
</gene>
<dbReference type="EMBL" id="LR134117">
    <property type="protein sequence ID" value="VDZ64229.1"/>
    <property type="molecule type" value="Genomic_DNA"/>
</dbReference>
<dbReference type="AlphaFoldDB" id="A0A447L0L2"/>
<name>A0A447L0L2_SEROD</name>
<organism evidence="1 2">
    <name type="scientific">Serratia odorifera</name>
    <dbReference type="NCBI Taxonomy" id="618"/>
    <lineage>
        <taxon>Bacteria</taxon>
        <taxon>Pseudomonadati</taxon>
        <taxon>Pseudomonadota</taxon>
        <taxon>Gammaproteobacteria</taxon>
        <taxon>Enterobacterales</taxon>
        <taxon>Yersiniaceae</taxon>
        <taxon>Serratia</taxon>
    </lineage>
</organism>
<accession>A0A447L0L2</accession>
<dbReference type="Gene3D" id="3.40.640.10">
    <property type="entry name" value="Type I PLP-dependent aspartate aminotransferase-like (Major domain)"/>
    <property type="match status" value="1"/>
</dbReference>
<evidence type="ECO:0000313" key="1">
    <source>
        <dbReference type="EMBL" id="VDZ64229.1"/>
    </source>
</evidence>
<protein>
    <submittedName>
        <fullName evidence="1">HTH-type transcriptional regulatory protein gabR</fullName>
    </submittedName>
</protein>
<dbReference type="InterPro" id="IPR015424">
    <property type="entry name" value="PyrdxlP-dep_Trfase"/>
</dbReference>
<dbReference type="InterPro" id="IPR015421">
    <property type="entry name" value="PyrdxlP-dep_Trfase_major"/>
</dbReference>
<evidence type="ECO:0000313" key="2">
    <source>
        <dbReference type="Proteomes" id="UP000281391"/>
    </source>
</evidence>
<dbReference type="KEGG" id="sof:NCTC11214_04868"/>
<sequence length="256" mass="28198">MPTASLQGLDQHQRTLYIGTFSKTLFPGLRLGFIIVPPSLIIPMVAAKQLQDGCTATAVAGDAVCLFTIGWLYRAFKKHAPAVQSPPGHFICRGQSIPRGVDTAAFAARGVTAGLPAGRRGNRAPGWWPPVPEQGIRLYGLADFYTDTPPGRAHWCWVLPPIRRVKSCNLSNDWHRYLPPCLCRRTAKIGLPAVIDWSVLCAWPPVYSALIQHTLCNWSDNEFNRSGSTNTPEFTMTIGRSGWLYGKAICISIVQR</sequence>
<dbReference type="Proteomes" id="UP000281391">
    <property type="component" value="Chromosome"/>
</dbReference>
<dbReference type="PANTHER" id="PTHR46577">
    <property type="entry name" value="HTH-TYPE TRANSCRIPTIONAL REGULATORY PROTEIN GABR"/>
    <property type="match status" value="1"/>
</dbReference>
<reference evidence="1 2" key="1">
    <citation type="submission" date="2018-12" db="EMBL/GenBank/DDBJ databases">
        <authorList>
            <consortium name="Pathogen Informatics"/>
        </authorList>
    </citation>
    <scope>NUCLEOTIDE SEQUENCE [LARGE SCALE GENOMIC DNA]</scope>
    <source>
        <strain evidence="1 2">NCTC11214</strain>
    </source>
</reference>
<proteinExistence type="predicted"/>
<dbReference type="SUPFAM" id="SSF53383">
    <property type="entry name" value="PLP-dependent transferases"/>
    <property type="match status" value="1"/>
</dbReference>
<dbReference type="InterPro" id="IPR051446">
    <property type="entry name" value="HTH_trans_reg/aminotransferase"/>
</dbReference>
<dbReference type="PANTHER" id="PTHR46577:SF1">
    <property type="entry name" value="HTH-TYPE TRANSCRIPTIONAL REGULATORY PROTEIN GABR"/>
    <property type="match status" value="1"/>
</dbReference>